<dbReference type="RefSeq" id="WP_070230191.1">
    <property type="nucleotide sequence ID" value="NZ_BJYO01000002.1"/>
</dbReference>
<dbReference type="EMBL" id="QRAS01000001">
    <property type="protein sequence ID" value="RDL12140.1"/>
    <property type="molecule type" value="Genomic_DNA"/>
</dbReference>
<dbReference type="AlphaFoldDB" id="A0A288Q8S8"/>
<dbReference type="Proteomes" id="UP000254912">
    <property type="component" value="Unassembled WGS sequence"/>
</dbReference>
<protein>
    <submittedName>
        <fullName evidence="2">Oligogalacturonide transporter</fullName>
    </submittedName>
</protein>
<dbReference type="GO" id="GO:0015293">
    <property type="term" value="F:symporter activity"/>
    <property type="evidence" value="ECO:0007669"/>
    <property type="project" value="InterPro"/>
</dbReference>
<dbReference type="KEGG" id="wso:WSWS_00943"/>
<dbReference type="PANTHER" id="PTHR11328:SF24">
    <property type="entry name" value="MAJOR FACILITATOR SUPERFAMILY (MFS) PROFILE DOMAIN-CONTAINING PROTEIN"/>
    <property type="match status" value="1"/>
</dbReference>
<sequence length="487" mass="55716">MKRIYRERKVTLGTALGFGVTDLLGGSAYAIVSAWLLFFFTQYTDISATQGASILVIAKIFDAFFSVFVGYLSDNLFKFKLGRRFGRRHLLMLIGIPLVLEYMLIWQPGHGYVYYLVTYILFELIVSLVLIPWETLPTEMTNNYHRRSLLSTVRLIISELATFLAMLMPRELFKIFGDNSPMPFVVNSIIFSIIFAIAIFISWLTTWEDRPHEMLNKEKQTFHLRGLMQEYLETLKIKTFRQHLMIYIASYGSMDIWNAVFVYFITIDLGLRTTVAAEIQAINVISIPMTAILGYLIVRKGPNWIYHFSYSLIVLSSVGWLLIWLYKPSHIVMYLIGVGIVYQLGRAGMVYTPWNIFSFIPDIDEVLNGYKRAGSFTSVMTFIRKSTSSIGTFLVGFILDQAGYVNRTSSQPNTVHIAIAFILIGGVTLFIALAWYFVGKFKFTFQADVQVQKEITRIHEGHLPEDVDDATKTLIETLSGQSYPKVR</sequence>
<dbReference type="Gene3D" id="1.20.1250.20">
    <property type="entry name" value="MFS general substrate transporter like domains"/>
    <property type="match status" value="2"/>
</dbReference>
<keyword evidence="3" id="KW-1185">Reference proteome</keyword>
<dbReference type="InterPro" id="IPR036259">
    <property type="entry name" value="MFS_trans_sf"/>
</dbReference>
<evidence type="ECO:0000313" key="3">
    <source>
        <dbReference type="Proteomes" id="UP000254912"/>
    </source>
</evidence>
<gene>
    <name evidence="2" type="ORF">DFP99_0572</name>
</gene>
<dbReference type="Pfam" id="PF13347">
    <property type="entry name" value="MFS_2"/>
    <property type="match status" value="1"/>
</dbReference>
<organism evidence="2 3">
    <name type="scientific">Weissella soli</name>
    <dbReference type="NCBI Taxonomy" id="155866"/>
    <lineage>
        <taxon>Bacteria</taxon>
        <taxon>Bacillati</taxon>
        <taxon>Bacillota</taxon>
        <taxon>Bacilli</taxon>
        <taxon>Lactobacillales</taxon>
        <taxon>Lactobacillaceae</taxon>
        <taxon>Weissella</taxon>
    </lineage>
</organism>
<accession>A0A288Q8S8</accession>
<dbReference type="SUPFAM" id="SSF103473">
    <property type="entry name" value="MFS general substrate transporter"/>
    <property type="match status" value="1"/>
</dbReference>
<keyword evidence="1" id="KW-0762">Sugar transport</keyword>
<proteinExistence type="predicted"/>
<name>A0A288Q8S8_9LACO</name>
<dbReference type="InterPro" id="IPR039672">
    <property type="entry name" value="MFS_2"/>
</dbReference>
<dbReference type="GO" id="GO:0008643">
    <property type="term" value="P:carbohydrate transport"/>
    <property type="evidence" value="ECO:0007669"/>
    <property type="project" value="InterPro"/>
</dbReference>
<dbReference type="GeneID" id="94546139"/>
<keyword evidence="1" id="KW-0813">Transport</keyword>
<reference evidence="2 3" key="1">
    <citation type="submission" date="2018-07" db="EMBL/GenBank/DDBJ databases">
        <title>Genomic Encyclopedia of Type Strains, Phase III (KMG-III): the genomes of soil and plant-associated and newly described type strains.</title>
        <authorList>
            <person name="Whitman W."/>
        </authorList>
    </citation>
    <scope>NUCLEOTIDE SEQUENCE [LARGE SCALE GENOMIC DNA]</scope>
    <source>
        <strain evidence="2 3">CECT 7031</strain>
    </source>
</reference>
<dbReference type="PANTHER" id="PTHR11328">
    <property type="entry name" value="MAJOR FACILITATOR SUPERFAMILY DOMAIN-CONTAINING PROTEIN"/>
    <property type="match status" value="1"/>
</dbReference>
<evidence type="ECO:0000256" key="1">
    <source>
        <dbReference type="ARBA" id="ARBA00022597"/>
    </source>
</evidence>
<evidence type="ECO:0000313" key="2">
    <source>
        <dbReference type="EMBL" id="RDL12140.1"/>
    </source>
</evidence>
<dbReference type="GO" id="GO:0005886">
    <property type="term" value="C:plasma membrane"/>
    <property type="evidence" value="ECO:0007669"/>
    <property type="project" value="TreeGrafter"/>
</dbReference>
<comment type="caution">
    <text evidence="2">The sequence shown here is derived from an EMBL/GenBank/DDBJ whole genome shotgun (WGS) entry which is preliminary data.</text>
</comment>